<comment type="caution">
    <text evidence="14">The sequence shown here is derived from an EMBL/GenBank/DDBJ whole genome shotgun (WGS) entry which is preliminary data.</text>
</comment>
<evidence type="ECO:0000256" key="10">
    <source>
        <dbReference type="HAMAP-Rule" id="MF_01151"/>
    </source>
</evidence>
<sequence length="202" mass="22814">MEVSGVEEQEKNTNTATENDDKQEEVVEEAAESVEVLDKDDTDEANDSDADSELQSKLKALQAEKEELYQKLLRVQAEYDNFKKRTVKEREAALKYQSQDLIQELLPALDNFERALQVEKTEATASIIDGISMVYKQIKDALASQGAEEITAVGEEFDPNVHHAVMQIEAEDKPSNIVVEELQKGYKLKDRVIRPAMVKVNK</sequence>
<dbReference type="InterPro" id="IPR013805">
    <property type="entry name" value="GrpE_CC"/>
</dbReference>
<comment type="function">
    <text evidence="7 10 11">Participates actively in the response to hyperosmotic and heat shock by preventing the aggregation of stress-denatured proteins, in association with DnaK and GrpE. It is the nucleotide exchange factor for DnaK and may function as a thermosensor. Unfolded proteins bind initially to DnaJ; upon interaction with the DnaJ-bound protein, DnaK hydrolyzes its bound ATP, resulting in the formation of a stable complex. GrpE releases ADP from DnaK; ATP binding to DnaK triggers the release of the substrate protein, thus completing the reaction cycle. Several rounds of ATP-dependent interactions between DnaJ, DnaK and GrpE are required for fully efficient folding.</text>
</comment>
<gene>
    <name evidence="10" type="primary">grpE</name>
    <name evidence="14" type="ORF">CAI16_04875</name>
</gene>
<dbReference type="PANTHER" id="PTHR21237:SF23">
    <property type="entry name" value="GRPE PROTEIN HOMOLOG, MITOCHONDRIAL"/>
    <property type="match status" value="1"/>
</dbReference>
<dbReference type="InterPro" id="IPR000740">
    <property type="entry name" value="GrpE"/>
</dbReference>
<dbReference type="FunFam" id="2.30.22.10:FF:000001">
    <property type="entry name" value="Protein GrpE"/>
    <property type="match status" value="1"/>
</dbReference>
<dbReference type="PRINTS" id="PR00773">
    <property type="entry name" value="GRPEPROTEIN"/>
</dbReference>
<dbReference type="GO" id="GO:0005737">
    <property type="term" value="C:cytoplasm"/>
    <property type="evidence" value="ECO:0007669"/>
    <property type="project" value="UniProtKB-SubCell"/>
</dbReference>
<dbReference type="PROSITE" id="PS01071">
    <property type="entry name" value="GRPE"/>
    <property type="match status" value="1"/>
</dbReference>
<evidence type="ECO:0000256" key="12">
    <source>
        <dbReference type="RuleBase" id="RU004478"/>
    </source>
</evidence>
<comment type="subcellular location">
    <subcellularLocation>
        <location evidence="1 10">Cytoplasm</location>
    </subcellularLocation>
</comment>
<evidence type="ECO:0000256" key="8">
    <source>
        <dbReference type="ARBA" id="ARBA00072274"/>
    </source>
</evidence>
<keyword evidence="5 10" id="KW-0346">Stress response</keyword>
<dbReference type="CDD" id="cd00446">
    <property type="entry name" value="GrpE"/>
    <property type="match status" value="1"/>
</dbReference>
<evidence type="ECO:0000256" key="7">
    <source>
        <dbReference type="ARBA" id="ARBA00053401"/>
    </source>
</evidence>
<evidence type="ECO:0000256" key="5">
    <source>
        <dbReference type="ARBA" id="ARBA00023016"/>
    </source>
</evidence>
<dbReference type="Gene3D" id="2.30.22.10">
    <property type="entry name" value="Head domain of nucleotide exchange factor GrpE"/>
    <property type="match status" value="1"/>
</dbReference>
<dbReference type="Proteomes" id="UP000256488">
    <property type="component" value="Unassembled WGS sequence"/>
</dbReference>
<proteinExistence type="inferred from homology"/>
<name>A0A3E0WVZ9_9BACI</name>
<comment type="similarity">
    <text evidence="2 10 12">Belongs to the GrpE family.</text>
</comment>
<evidence type="ECO:0000313" key="15">
    <source>
        <dbReference type="Proteomes" id="UP000256488"/>
    </source>
</evidence>
<keyword evidence="6 10" id="KW-0143">Chaperone</keyword>
<dbReference type="Gene3D" id="3.90.20.20">
    <property type="match status" value="1"/>
</dbReference>
<dbReference type="GO" id="GO:0006457">
    <property type="term" value="P:protein folding"/>
    <property type="evidence" value="ECO:0007669"/>
    <property type="project" value="InterPro"/>
</dbReference>
<evidence type="ECO:0000256" key="9">
    <source>
        <dbReference type="ARBA" id="ARBA00076414"/>
    </source>
</evidence>
<dbReference type="AlphaFoldDB" id="A0A3E0WVZ9"/>
<evidence type="ECO:0000256" key="4">
    <source>
        <dbReference type="ARBA" id="ARBA00022490"/>
    </source>
</evidence>
<evidence type="ECO:0000256" key="3">
    <source>
        <dbReference type="ARBA" id="ARBA00011738"/>
    </source>
</evidence>
<keyword evidence="4 10" id="KW-0963">Cytoplasm</keyword>
<dbReference type="GO" id="GO:0042803">
    <property type="term" value="F:protein homodimerization activity"/>
    <property type="evidence" value="ECO:0007669"/>
    <property type="project" value="InterPro"/>
</dbReference>
<dbReference type="SUPFAM" id="SSF58014">
    <property type="entry name" value="Coiled-coil domain of nucleotide exchange factor GrpE"/>
    <property type="match status" value="1"/>
</dbReference>
<dbReference type="SUPFAM" id="SSF51064">
    <property type="entry name" value="Head domain of nucleotide exchange factor GrpE"/>
    <property type="match status" value="1"/>
</dbReference>
<dbReference type="RefSeq" id="WP_116277511.1">
    <property type="nucleotide sequence ID" value="NZ_NFZX01000006.1"/>
</dbReference>
<feature type="compositionally biased region" description="Acidic residues" evidence="13">
    <location>
        <begin position="21"/>
        <end position="32"/>
    </location>
</feature>
<dbReference type="GO" id="GO:0051082">
    <property type="term" value="F:unfolded protein binding"/>
    <property type="evidence" value="ECO:0007669"/>
    <property type="project" value="TreeGrafter"/>
</dbReference>
<comment type="subunit">
    <text evidence="3 10">Homodimer.</text>
</comment>
<evidence type="ECO:0000256" key="11">
    <source>
        <dbReference type="RuleBase" id="RU000639"/>
    </source>
</evidence>
<dbReference type="EMBL" id="NFZX01000006">
    <property type="protein sequence ID" value="RFA36363.1"/>
    <property type="molecule type" value="Genomic_DNA"/>
</dbReference>
<reference evidence="14 15" key="1">
    <citation type="submission" date="2017-05" db="EMBL/GenBank/DDBJ databases">
        <title>Virgibacillus sp. AK90 isolated from a saltern of Kakinada, India.</title>
        <authorList>
            <person name="Gupta V."/>
            <person name="Sidhu C."/>
            <person name="Korpole S."/>
            <person name="Pinnaka A.K."/>
        </authorList>
    </citation>
    <scope>NUCLEOTIDE SEQUENCE [LARGE SCALE GENOMIC DNA]</scope>
    <source>
        <strain evidence="14 15">AK90</strain>
    </source>
</reference>
<dbReference type="GO" id="GO:0000774">
    <property type="term" value="F:adenyl-nucleotide exchange factor activity"/>
    <property type="evidence" value="ECO:0007669"/>
    <property type="project" value="InterPro"/>
</dbReference>
<dbReference type="HAMAP" id="MF_01151">
    <property type="entry name" value="GrpE"/>
    <property type="match status" value="1"/>
</dbReference>
<feature type="region of interest" description="Disordered" evidence="13">
    <location>
        <begin position="1"/>
        <end position="55"/>
    </location>
</feature>
<protein>
    <recommendedName>
        <fullName evidence="8 10">Protein GrpE</fullName>
    </recommendedName>
    <alternativeName>
        <fullName evidence="9 10">HSP-70 cofactor</fullName>
    </alternativeName>
</protein>
<organism evidence="14 15">
    <name type="scientific">Virgibacillus dokdonensis</name>
    <dbReference type="NCBI Taxonomy" id="302167"/>
    <lineage>
        <taxon>Bacteria</taxon>
        <taxon>Bacillati</taxon>
        <taxon>Bacillota</taxon>
        <taxon>Bacilli</taxon>
        <taxon>Bacillales</taxon>
        <taxon>Bacillaceae</taxon>
        <taxon>Virgibacillus</taxon>
    </lineage>
</organism>
<dbReference type="NCBIfam" id="NF010738">
    <property type="entry name" value="PRK14140.1"/>
    <property type="match status" value="1"/>
</dbReference>
<dbReference type="GO" id="GO:0051087">
    <property type="term" value="F:protein-folding chaperone binding"/>
    <property type="evidence" value="ECO:0007669"/>
    <property type="project" value="InterPro"/>
</dbReference>
<evidence type="ECO:0000256" key="13">
    <source>
        <dbReference type="SAM" id="MobiDB-lite"/>
    </source>
</evidence>
<evidence type="ECO:0000256" key="2">
    <source>
        <dbReference type="ARBA" id="ARBA00009054"/>
    </source>
</evidence>
<dbReference type="Pfam" id="PF01025">
    <property type="entry name" value="GrpE"/>
    <property type="match status" value="1"/>
</dbReference>
<evidence type="ECO:0000313" key="14">
    <source>
        <dbReference type="EMBL" id="RFA36363.1"/>
    </source>
</evidence>
<dbReference type="PANTHER" id="PTHR21237">
    <property type="entry name" value="GRPE PROTEIN"/>
    <property type="match status" value="1"/>
</dbReference>
<feature type="compositionally biased region" description="Acidic residues" evidence="13">
    <location>
        <begin position="38"/>
        <end position="52"/>
    </location>
</feature>
<evidence type="ECO:0000256" key="1">
    <source>
        <dbReference type="ARBA" id="ARBA00004496"/>
    </source>
</evidence>
<dbReference type="InterPro" id="IPR009012">
    <property type="entry name" value="GrpE_head"/>
</dbReference>
<evidence type="ECO:0000256" key="6">
    <source>
        <dbReference type="ARBA" id="ARBA00023186"/>
    </source>
</evidence>
<accession>A0A3E0WVZ9</accession>